<sequence length="105" mass="11830">MAKQSNMAFLQLDRPFQGVTPIKYDTPETEPQQQQLTVIGYPTDLGARAGSPGSEMYYLKARREVDLEPTRWNMLMYRGDSQGGEQTLYSSYLSIDMSLRLAASA</sequence>
<keyword evidence="2" id="KW-1185">Reference proteome</keyword>
<dbReference type="AlphaFoldDB" id="A0AAN7V1C5"/>
<comment type="caution">
    <text evidence="1">The sequence shown here is derived from an EMBL/GenBank/DDBJ whole genome shotgun (WGS) entry which is preliminary data.</text>
</comment>
<accession>A0AAN7V1C5</accession>
<evidence type="ECO:0000313" key="1">
    <source>
        <dbReference type="EMBL" id="KAK5634649.1"/>
    </source>
</evidence>
<reference evidence="1 2" key="1">
    <citation type="submission" date="2023-10" db="EMBL/GenBank/DDBJ databases">
        <title>Draft genome sequence of Xylaria bambusicola isolate GMP-LS, the root and basal stem rot pathogen of sugarcane in Indonesia.</title>
        <authorList>
            <person name="Selvaraj P."/>
            <person name="Muralishankar V."/>
            <person name="Muruganantham S."/>
            <person name="Sp S."/>
            <person name="Haryani S."/>
            <person name="Lau K.J.X."/>
            <person name="Naqvi N.I."/>
        </authorList>
    </citation>
    <scope>NUCLEOTIDE SEQUENCE [LARGE SCALE GENOMIC DNA]</scope>
    <source>
        <strain evidence="1">GMP-LS</strain>
    </source>
</reference>
<protein>
    <submittedName>
        <fullName evidence="1">Uncharacterized protein</fullName>
    </submittedName>
</protein>
<organism evidence="1 2">
    <name type="scientific">Xylaria bambusicola</name>
    <dbReference type="NCBI Taxonomy" id="326684"/>
    <lineage>
        <taxon>Eukaryota</taxon>
        <taxon>Fungi</taxon>
        <taxon>Dikarya</taxon>
        <taxon>Ascomycota</taxon>
        <taxon>Pezizomycotina</taxon>
        <taxon>Sordariomycetes</taxon>
        <taxon>Xylariomycetidae</taxon>
        <taxon>Xylariales</taxon>
        <taxon>Xylariaceae</taxon>
        <taxon>Xylaria</taxon>
    </lineage>
</organism>
<dbReference type="Proteomes" id="UP001305414">
    <property type="component" value="Unassembled WGS sequence"/>
</dbReference>
<gene>
    <name evidence="1" type="ORF">RRF57_010362</name>
</gene>
<dbReference type="EMBL" id="JAWHQM010000043">
    <property type="protein sequence ID" value="KAK5634649.1"/>
    <property type="molecule type" value="Genomic_DNA"/>
</dbReference>
<proteinExistence type="predicted"/>
<name>A0AAN7V1C5_9PEZI</name>
<evidence type="ECO:0000313" key="2">
    <source>
        <dbReference type="Proteomes" id="UP001305414"/>
    </source>
</evidence>